<keyword evidence="12" id="KW-1185">Reference proteome</keyword>
<organism evidence="11 12">
    <name type="scientific">Gemmobacter fulvus</name>
    <dbReference type="NCBI Taxonomy" id="2840474"/>
    <lineage>
        <taxon>Bacteria</taxon>
        <taxon>Pseudomonadati</taxon>
        <taxon>Pseudomonadota</taxon>
        <taxon>Alphaproteobacteria</taxon>
        <taxon>Rhodobacterales</taxon>
        <taxon>Paracoccaceae</taxon>
        <taxon>Gemmobacter</taxon>
    </lineage>
</organism>
<dbReference type="EC" id="5.2.1.8" evidence="3"/>
<evidence type="ECO:0000313" key="12">
    <source>
        <dbReference type="Proteomes" id="UP000679352"/>
    </source>
</evidence>
<feature type="domain" description="PpiC" evidence="10">
    <location>
        <begin position="135"/>
        <end position="224"/>
    </location>
</feature>
<dbReference type="SUPFAM" id="SSF54534">
    <property type="entry name" value="FKBP-like"/>
    <property type="match status" value="1"/>
</dbReference>
<keyword evidence="8 11" id="KW-0413">Isomerase</keyword>
<evidence type="ECO:0000256" key="9">
    <source>
        <dbReference type="SAM" id="SignalP"/>
    </source>
</evidence>
<evidence type="ECO:0000256" key="5">
    <source>
        <dbReference type="ARBA" id="ARBA00023110"/>
    </source>
</evidence>
<gene>
    <name evidence="11" type="ORF">KM031_08640</name>
</gene>
<evidence type="ECO:0000256" key="2">
    <source>
        <dbReference type="ARBA" id="ARBA00007656"/>
    </source>
</evidence>
<dbReference type="PANTHER" id="PTHR47245:SF2">
    <property type="entry name" value="PEPTIDYL-PROLYL CIS-TRANS ISOMERASE HP_0175-RELATED"/>
    <property type="match status" value="1"/>
</dbReference>
<dbReference type="GO" id="GO:0003755">
    <property type="term" value="F:peptidyl-prolyl cis-trans isomerase activity"/>
    <property type="evidence" value="ECO:0007669"/>
    <property type="project" value="UniProtKB-KW"/>
</dbReference>
<dbReference type="EMBL" id="CP076361">
    <property type="protein sequence ID" value="QWK88962.1"/>
    <property type="molecule type" value="Genomic_DNA"/>
</dbReference>
<evidence type="ECO:0000259" key="10">
    <source>
        <dbReference type="PROSITE" id="PS50198"/>
    </source>
</evidence>
<dbReference type="InterPro" id="IPR046357">
    <property type="entry name" value="PPIase_dom_sf"/>
</dbReference>
<evidence type="ECO:0000313" key="11">
    <source>
        <dbReference type="EMBL" id="QWK88962.1"/>
    </source>
</evidence>
<dbReference type="KEGG" id="gfu:KM031_08640"/>
<dbReference type="RefSeq" id="WP_215506259.1">
    <property type="nucleotide sequence ID" value="NZ_CP076361.1"/>
</dbReference>
<evidence type="ECO:0000256" key="3">
    <source>
        <dbReference type="ARBA" id="ARBA00013194"/>
    </source>
</evidence>
<dbReference type="Gene3D" id="3.10.50.40">
    <property type="match status" value="1"/>
</dbReference>
<name>A0A975P413_9RHOB</name>
<protein>
    <recommendedName>
        <fullName evidence="4">Parvulin-like PPIase</fullName>
        <ecNumber evidence="3">5.2.1.8</ecNumber>
    </recommendedName>
    <alternativeName>
        <fullName evidence="6">Peptidyl-prolyl cis-trans isomerase plp</fullName>
    </alternativeName>
    <alternativeName>
        <fullName evidence="7">Rotamase plp</fullName>
    </alternativeName>
</protein>
<sequence>MAKMTKFLGVIALGAALMAGPVLAEELSPETVVATVNGKAITLGHMLVMRATLPAQYQSLPDDVLFKGILDQLVQQAALAESVEPTLAKRDLLQLENDRRGTLSGIALQAVVDKAVTDKALQALYDSRFKDAKPGTEYHAAHILVDSEDKAKEIKAQIEGGVEFADAAKTHSSDGAAANGGDLGWFGPGMMVKPFEDAVLAMKSGELAGPVQTDFGWHLIKLIETRDATVPSLDDLRDELAAEIEKQAIADHLAALTKDAKIEKPGEGIDPAVLKDQTLLDK</sequence>
<keyword evidence="5 8" id="KW-0697">Rotamase</keyword>
<dbReference type="Pfam" id="PF13616">
    <property type="entry name" value="Rotamase_3"/>
    <property type="match status" value="1"/>
</dbReference>
<reference evidence="11" key="1">
    <citation type="submission" date="2021-06" db="EMBL/GenBank/DDBJ databases">
        <title>Direct submission.</title>
        <authorList>
            <person name="Lee C.-S."/>
            <person name="Jin L."/>
        </authorList>
    </citation>
    <scope>NUCLEOTIDE SEQUENCE</scope>
    <source>
        <strain evidence="11">Con5</strain>
    </source>
</reference>
<evidence type="ECO:0000256" key="7">
    <source>
        <dbReference type="ARBA" id="ARBA00031484"/>
    </source>
</evidence>
<dbReference type="InterPro" id="IPR050245">
    <property type="entry name" value="PrsA_foldase"/>
</dbReference>
<dbReference type="PROSITE" id="PS50198">
    <property type="entry name" value="PPIC_PPIASE_2"/>
    <property type="match status" value="1"/>
</dbReference>
<evidence type="ECO:0000256" key="6">
    <source>
        <dbReference type="ARBA" id="ARBA00030642"/>
    </source>
</evidence>
<comment type="catalytic activity">
    <reaction evidence="1">
        <text>[protein]-peptidylproline (omega=180) = [protein]-peptidylproline (omega=0)</text>
        <dbReference type="Rhea" id="RHEA:16237"/>
        <dbReference type="Rhea" id="RHEA-COMP:10747"/>
        <dbReference type="Rhea" id="RHEA-COMP:10748"/>
        <dbReference type="ChEBI" id="CHEBI:83833"/>
        <dbReference type="ChEBI" id="CHEBI:83834"/>
        <dbReference type="EC" id="5.2.1.8"/>
    </reaction>
</comment>
<accession>A0A975P413</accession>
<dbReference type="InterPro" id="IPR027304">
    <property type="entry name" value="Trigger_fact/SurA_dom_sf"/>
</dbReference>
<dbReference type="InterPro" id="IPR000297">
    <property type="entry name" value="PPIase_PpiC"/>
</dbReference>
<proteinExistence type="inferred from homology"/>
<evidence type="ECO:0000256" key="8">
    <source>
        <dbReference type="PROSITE-ProRule" id="PRU00278"/>
    </source>
</evidence>
<evidence type="ECO:0000256" key="4">
    <source>
        <dbReference type="ARBA" id="ARBA00018370"/>
    </source>
</evidence>
<keyword evidence="9" id="KW-0732">Signal</keyword>
<dbReference type="Proteomes" id="UP000679352">
    <property type="component" value="Chromosome"/>
</dbReference>
<evidence type="ECO:0000256" key="1">
    <source>
        <dbReference type="ARBA" id="ARBA00000971"/>
    </source>
</evidence>
<dbReference type="AlphaFoldDB" id="A0A975P413"/>
<feature type="signal peptide" evidence="9">
    <location>
        <begin position="1"/>
        <end position="24"/>
    </location>
</feature>
<feature type="chain" id="PRO_5036711022" description="Parvulin-like PPIase" evidence="9">
    <location>
        <begin position="25"/>
        <end position="282"/>
    </location>
</feature>
<comment type="similarity">
    <text evidence="2">Belongs to the PpiC/parvulin rotamase family.</text>
</comment>
<dbReference type="PANTHER" id="PTHR47245">
    <property type="entry name" value="PEPTIDYLPROLYL ISOMERASE"/>
    <property type="match status" value="1"/>
</dbReference>
<dbReference type="SUPFAM" id="SSF109998">
    <property type="entry name" value="Triger factor/SurA peptide-binding domain-like"/>
    <property type="match status" value="1"/>
</dbReference>